<dbReference type="SUPFAM" id="SSF55144">
    <property type="entry name" value="LigT-like"/>
    <property type="match status" value="1"/>
</dbReference>
<name>A0A926ZJW5_9CYAN</name>
<evidence type="ECO:0000256" key="7">
    <source>
        <dbReference type="ARBA" id="ARBA00022840"/>
    </source>
</evidence>
<evidence type="ECO:0000313" key="13">
    <source>
        <dbReference type="EMBL" id="MBD2186008.1"/>
    </source>
</evidence>
<dbReference type="EMBL" id="JACJPW010000158">
    <property type="protein sequence ID" value="MBD2186008.1"/>
    <property type="molecule type" value="Genomic_DNA"/>
</dbReference>
<keyword evidence="7" id="KW-0067">ATP-binding</keyword>
<keyword evidence="14" id="KW-1185">Reference proteome</keyword>
<evidence type="ECO:0000313" key="14">
    <source>
        <dbReference type="Proteomes" id="UP000641646"/>
    </source>
</evidence>
<feature type="domain" description="Poly(A) polymerase central" evidence="11">
    <location>
        <begin position="752"/>
        <end position="888"/>
    </location>
</feature>
<comment type="caution">
    <text evidence="13">The sequence shown here is derived from an EMBL/GenBank/DDBJ whole genome shotgun (WGS) entry which is preliminary data.</text>
</comment>
<dbReference type="InterPro" id="IPR040459">
    <property type="entry name" value="MJ1316"/>
</dbReference>
<comment type="cofactor">
    <cofactor evidence="1">
        <name>Mn(2+)</name>
        <dbReference type="ChEBI" id="CHEBI:29035"/>
    </cofactor>
</comment>
<evidence type="ECO:0000259" key="9">
    <source>
        <dbReference type="Pfam" id="PF03372"/>
    </source>
</evidence>
<reference evidence="13" key="1">
    <citation type="journal article" date="2015" name="ISME J.">
        <title>Draft Genome Sequence of Streptomyces incarnatus NRRL8089, which Produces the Nucleoside Antibiotic Sinefungin.</title>
        <authorList>
            <person name="Oshima K."/>
            <person name="Hattori M."/>
            <person name="Shimizu H."/>
            <person name="Fukuda K."/>
            <person name="Nemoto M."/>
            <person name="Inagaki K."/>
            <person name="Tamura T."/>
        </authorList>
    </citation>
    <scope>NUCLEOTIDE SEQUENCE</scope>
    <source>
        <strain evidence="13">FACHB-1375</strain>
    </source>
</reference>
<dbReference type="Pfam" id="PF04457">
    <property type="entry name" value="MJ1316"/>
    <property type="match status" value="1"/>
</dbReference>
<dbReference type="SUPFAM" id="SSF56219">
    <property type="entry name" value="DNase I-like"/>
    <property type="match status" value="1"/>
</dbReference>
<dbReference type="GO" id="GO:0046872">
    <property type="term" value="F:metal ion binding"/>
    <property type="evidence" value="ECO:0007669"/>
    <property type="project" value="UniProtKB-KW"/>
</dbReference>
<keyword evidence="5" id="KW-0479">Metal-binding</keyword>
<keyword evidence="8" id="KW-0460">Magnesium</keyword>
<dbReference type="Gene3D" id="1.10.1410.10">
    <property type="match status" value="1"/>
</dbReference>
<dbReference type="GO" id="GO:0006397">
    <property type="term" value="P:mRNA processing"/>
    <property type="evidence" value="ECO:0007669"/>
    <property type="project" value="UniProtKB-KW"/>
</dbReference>
<dbReference type="CDD" id="cd09080">
    <property type="entry name" value="TDP2"/>
    <property type="match status" value="1"/>
</dbReference>
<dbReference type="Proteomes" id="UP000641646">
    <property type="component" value="Unassembled WGS sequence"/>
</dbReference>
<dbReference type="InterPro" id="IPR009097">
    <property type="entry name" value="Cyclic_Pdiesterase"/>
</dbReference>
<evidence type="ECO:0000259" key="12">
    <source>
        <dbReference type="Pfam" id="PF20750"/>
    </source>
</evidence>
<evidence type="ECO:0000256" key="4">
    <source>
        <dbReference type="ARBA" id="ARBA00022679"/>
    </source>
</evidence>
<dbReference type="Pfam" id="PF13563">
    <property type="entry name" value="2_5_RNA_ligase2"/>
    <property type="match status" value="1"/>
</dbReference>
<feature type="domain" description="Endonuclease/exonuclease/phosphatase" evidence="9">
    <location>
        <begin position="168"/>
        <end position="383"/>
    </location>
</feature>
<accession>A0A926ZJW5</accession>
<dbReference type="Gene3D" id="3.90.1140.10">
    <property type="entry name" value="Cyclic phosphodiesterase"/>
    <property type="match status" value="1"/>
</dbReference>
<dbReference type="GO" id="GO:1990817">
    <property type="term" value="F:poly(A) RNA polymerase activity"/>
    <property type="evidence" value="ECO:0007669"/>
    <property type="project" value="InterPro"/>
</dbReference>
<dbReference type="Pfam" id="PF04928">
    <property type="entry name" value="PAP_central"/>
    <property type="match status" value="1"/>
</dbReference>
<proteinExistence type="predicted"/>
<evidence type="ECO:0000256" key="3">
    <source>
        <dbReference type="ARBA" id="ARBA00022664"/>
    </source>
</evidence>
<evidence type="ECO:0000259" key="11">
    <source>
        <dbReference type="Pfam" id="PF04928"/>
    </source>
</evidence>
<dbReference type="Pfam" id="PF03372">
    <property type="entry name" value="Exo_endo_phos"/>
    <property type="match status" value="1"/>
</dbReference>
<evidence type="ECO:0000259" key="10">
    <source>
        <dbReference type="Pfam" id="PF04457"/>
    </source>
</evidence>
<protein>
    <submittedName>
        <fullName evidence="13">DUF504 domain-containing protein</fullName>
    </submittedName>
</protein>
<dbReference type="GO" id="GO:0005524">
    <property type="term" value="F:ATP binding"/>
    <property type="evidence" value="ECO:0007669"/>
    <property type="project" value="UniProtKB-KW"/>
</dbReference>
<evidence type="ECO:0000256" key="8">
    <source>
        <dbReference type="ARBA" id="ARBA00022842"/>
    </source>
</evidence>
<dbReference type="Pfam" id="PF20750">
    <property type="entry name" value="PAP_NTPase"/>
    <property type="match status" value="1"/>
</dbReference>
<dbReference type="PANTHER" id="PTHR10682:SF10">
    <property type="entry name" value="POLYNUCLEOTIDE ADENYLYLTRANSFERASE"/>
    <property type="match status" value="1"/>
</dbReference>
<evidence type="ECO:0000256" key="5">
    <source>
        <dbReference type="ARBA" id="ARBA00022723"/>
    </source>
</evidence>
<dbReference type="InterPro" id="IPR043519">
    <property type="entry name" value="NT_sf"/>
</dbReference>
<gene>
    <name evidence="13" type="ORF">H6G03_33950</name>
</gene>
<dbReference type="InterPro" id="IPR005135">
    <property type="entry name" value="Endo/exonuclease/phosphatase"/>
</dbReference>
<dbReference type="Gene3D" id="3.30.460.10">
    <property type="entry name" value="Beta Polymerase, domain 2"/>
    <property type="match status" value="1"/>
</dbReference>
<dbReference type="InterPro" id="IPR048840">
    <property type="entry name" value="PolA_pol_NTPase"/>
</dbReference>
<reference evidence="13" key="2">
    <citation type="submission" date="2020-08" db="EMBL/GenBank/DDBJ databases">
        <authorList>
            <person name="Chen M."/>
            <person name="Teng W."/>
            <person name="Zhao L."/>
            <person name="Hu C."/>
            <person name="Zhou Y."/>
            <person name="Han B."/>
            <person name="Song L."/>
            <person name="Shu W."/>
        </authorList>
    </citation>
    <scope>NUCLEOTIDE SEQUENCE</scope>
    <source>
        <strain evidence="13">FACHB-1375</strain>
    </source>
</reference>
<dbReference type="AlphaFoldDB" id="A0A926ZJW5"/>
<dbReference type="InterPro" id="IPR007012">
    <property type="entry name" value="PolA_pol_cen_dom"/>
</dbReference>
<keyword evidence="6" id="KW-0547">Nucleotide-binding</keyword>
<feature type="domain" description="Poly(A) polymerase nucleotidyltransferase" evidence="12">
    <location>
        <begin position="633"/>
        <end position="738"/>
    </location>
</feature>
<organism evidence="13 14">
    <name type="scientific">Aerosakkonema funiforme FACHB-1375</name>
    <dbReference type="NCBI Taxonomy" id="2949571"/>
    <lineage>
        <taxon>Bacteria</taxon>
        <taxon>Bacillati</taxon>
        <taxon>Cyanobacteriota</taxon>
        <taxon>Cyanophyceae</taxon>
        <taxon>Oscillatoriophycideae</taxon>
        <taxon>Aerosakkonematales</taxon>
        <taxon>Aerosakkonemataceae</taxon>
        <taxon>Aerosakkonema</taxon>
    </lineage>
</organism>
<dbReference type="Gene3D" id="3.60.10.10">
    <property type="entry name" value="Endonuclease/exonuclease/phosphatase"/>
    <property type="match status" value="1"/>
</dbReference>
<feature type="domain" description="MJ1316 RNA cyclic group end recognition" evidence="10">
    <location>
        <begin position="11"/>
        <end position="77"/>
    </location>
</feature>
<evidence type="ECO:0000256" key="1">
    <source>
        <dbReference type="ARBA" id="ARBA00001936"/>
    </source>
</evidence>
<evidence type="ECO:0000256" key="2">
    <source>
        <dbReference type="ARBA" id="ARBA00001946"/>
    </source>
</evidence>
<dbReference type="PANTHER" id="PTHR10682">
    <property type="entry name" value="POLY A POLYMERASE"/>
    <property type="match status" value="1"/>
</dbReference>
<keyword evidence="3" id="KW-0507">mRNA processing</keyword>
<dbReference type="SUPFAM" id="SSF81631">
    <property type="entry name" value="PAP/OAS1 substrate-binding domain"/>
    <property type="match status" value="1"/>
</dbReference>
<sequence>MSKPNSEKQKMATSREVYHRIVWDGRLNANAFTIGYRDRRWEERIWEKPLIEWQADGDIPWHRIRYFRCQDTIVWDRDRHLDLVSTDELPPTAWVTPAQVQINNSDTTKSTISTFKARPVYEYISPSWQPVDRTISTKSNTLKIVSLNVLCDTYESEIIQTAKRIPVIAAHLRSCDADIIALQEVTLPLLEFLLTQDWVRDYFISESPSGSTLPSHGILILSKLPFTLVEHEYSQHKRVLVGTWLVNDEQLQVAAVHLTSDRARNAIEKRTHQISILLEYLKTQPGDCAIIGDFNIRNDELAEIFTENNYIDVWQELHPESAGYTFDPQQNPLAALMSLTGEVARLDRILWRDEDKRWIPQSIELFANEAIPDTESTLYPSDHFGIKAVLRSSIDLSLQTIPPVYQSAVVLIPPAEIWPPIQTIRRRFDRRFDRWMPHINLLYGFLPAEYFESAANAIAQALREIKPFAITLENFATFTHHSSCTAWLRPVAEPRSALHELQSILQQIFPQCNEQSTKSSAGFTPHLSVGQFRTAPAAISQLPEWHPLTFPVESIALISRQGDEPFQVRYLVELGTAKVECVASKLVSNLMQIANKLAPELSPEQQKHRESILSVLEQACQECLGFPPSLHLLGSARLGVQTLHSDIDAMCLIPADLSASAFLESVQQKLQDLCEKAILVEDAIVPVLRMQIEGVGLDLLVARTTHDIAKLKKLQEALPEKFDPVSWKAVLGCLEADAIVQNVSQRLPFESFQKLLRAVRGWARSRQIHGNAWGFLGNFTWALLAAWSCQNYPQDMTFPETENLLVHFFQNLSQHDWIQPISLSEAGRNYRVLPRDWLPIITAIEPCQNSARNVSRSTAKILQSEFDRAAKLAEQALAGKISWESIFEIIDLHTQTPQFLVLTATTANENDREIYSGWLLGHIIGLVIDLEKQLNISVRPWPEIIIKNNTNSAVLGLEISETSQLVEIEEIAKNFVNRFNYQNISNRDIKWETVVCDRATLTQHLN</sequence>
<keyword evidence="4" id="KW-0808">Transferase</keyword>
<comment type="cofactor">
    <cofactor evidence="2">
        <name>Mg(2+)</name>
        <dbReference type="ChEBI" id="CHEBI:18420"/>
    </cofactor>
</comment>
<dbReference type="InterPro" id="IPR036691">
    <property type="entry name" value="Endo/exonu/phosph_ase_sf"/>
</dbReference>
<evidence type="ECO:0000256" key="6">
    <source>
        <dbReference type="ARBA" id="ARBA00022741"/>
    </source>
</evidence>
<dbReference type="SUPFAM" id="SSF81301">
    <property type="entry name" value="Nucleotidyltransferase"/>
    <property type="match status" value="1"/>
</dbReference>